<name>A0A6J7QE89_9ZZZZ</name>
<evidence type="ECO:0000313" key="2">
    <source>
        <dbReference type="EMBL" id="CAB5015957.1"/>
    </source>
</evidence>
<reference evidence="2" key="1">
    <citation type="submission" date="2020-05" db="EMBL/GenBank/DDBJ databases">
        <authorList>
            <person name="Chiriac C."/>
            <person name="Salcher M."/>
            <person name="Ghai R."/>
            <person name="Kavagutti S V."/>
        </authorList>
    </citation>
    <scope>NUCLEOTIDE SEQUENCE</scope>
</reference>
<dbReference type="CDD" id="cd09874">
    <property type="entry name" value="PIN_MT3492-like"/>
    <property type="match status" value="1"/>
</dbReference>
<dbReference type="Pfam" id="PF01850">
    <property type="entry name" value="PIN"/>
    <property type="match status" value="1"/>
</dbReference>
<dbReference type="Gene3D" id="3.40.50.1010">
    <property type="entry name" value="5'-nuclease"/>
    <property type="match status" value="1"/>
</dbReference>
<dbReference type="AlphaFoldDB" id="A0A6J7QE89"/>
<dbReference type="InterPro" id="IPR029060">
    <property type="entry name" value="PIN-like_dom_sf"/>
</dbReference>
<gene>
    <name evidence="2" type="ORF">UFOPK4092_00656</name>
</gene>
<dbReference type="InterPro" id="IPR002716">
    <property type="entry name" value="PIN_dom"/>
</dbReference>
<feature type="domain" description="PIN" evidence="1">
    <location>
        <begin position="3"/>
        <end position="118"/>
    </location>
</feature>
<sequence>MIIYVDSSVLVTLIKRESTTASVIAYLDDLVEDQHPLVAGQLVETEMRRVANRFGIDQLAVLPVLERLNIVDHTPVDFRQAGLLQTRELGTLDALHLATAIRTQANSMMTFDRQLEQACTTLGLPVLDVHRPRTRPSLGEFAR</sequence>
<dbReference type="SUPFAM" id="SSF88723">
    <property type="entry name" value="PIN domain-like"/>
    <property type="match status" value="1"/>
</dbReference>
<evidence type="ECO:0000259" key="1">
    <source>
        <dbReference type="Pfam" id="PF01850"/>
    </source>
</evidence>
<proteinExistence type="predicted"/>
<dbReference type="EMBL" id="CAFBPJ010000057">
    <property type="protein sequence ID" value="CAB5015957.1"/>
    <property type="molecule type" value="Genomic_DNA"/>
</dbReference>
<protein>
    <submittedName>
        <fullName evidence="2">Unannotated protein</fullName>
    </submittedName>
</protein>
<accession>A0A6J7QE89</accession>
<organism evidence="2">
    <name type="scientific">freshwater metagenome</name>
    <dbReference type="NCBI Taxonomy" id="449393"/>
    <lineage>
        <taxon>unclassified sequences</taxon>
        <taxon>metagenomes</taxon>
        <taxon>ecological metagenomes</taxon>
    </lineage>
</organism>